<name>A0A818NB54_9BILA</name>
<dbReference type="InterPro" id="IPR011992">
    <property type="entry name" value="EF-hand-dom_pair"/>
</dbReference>
<feature type="domain" description="EF-hand" evidence="3">
    <location>
        <begin position="134"/>
        <end position="169"/>
    </location>
</feature>
<proteinExistence type="predicted"/>
<dbReference type="PANTHER" id="PTHR23055">
    <property type="entry name" value="CALCIUM BINDING PROTEINS"/>
    <property type="match status" value="1"/>
</dbReference>
<organism evidence="4 6">
    <name type="scientific">Rotaria sordida</name>
    <dbReference type="NCBI Taxonomy" id="392033"/>
    <lineage>
        <taxon>Eukaryota</taxon>
        <taxon>Metazoa</taxon>
        <taxon>Spiralia</taxon>
        <taxon>Gnathifera</taxon>
        <taxon>Rotifera</taxon>
        <taxon>Eurotatoria</taxon>
        <taxon>Bdelloidea</taxon>
        <taxon>Philodinida</taxon>
        <taxon>Philodinidae</taxon>
        <taxon>Rotaria</taxon>
    </lineage>
</organism>
<evidence type="ECO:0000313" key="6">
    <source>
        <dbReference type="Proteomes" id="UP000663874"/>
    </source>
</evidence>
<dbReference type="PROSITE" id="PS50222">
    <property type="entry name" value="EF_HAND_2"/>
    <property type="match status" value="3"/>
</dbReference>
<dbReference type="InterPro" id="IPR028846">
    <property type="entry name" value="Recoverin"/>
</dbReference>
<feature type="domain" description="EF-hand" evidence="3">
    <location>
        <begin position="182"/>
        <end position="217"/>
    </location>
</feature>
<evidence type="ECO:0000256" key="1">
    <source>
        <dbReference type="ARBA" id="ARBA00022723"/>
    </source>
</evidence>
<dbReference type="PRINTS" id="PR00450">
    <property type="entry name" value="RECOVERIN"/>
</dbReference>
<feature type="domain" description="EF-hand" evidence="3">
    <location>
        <begin position="98"/>
        <end position="133"/>
    </location>
</feature>
<dbReference type="EMBL" id="CAJOAX010001590">
    <property type="protein sequence ID" value="CAF3728896.1"/>
    <property type="molecule type" value="Genomic_DNA"/>
</dbReference>
<dbReference type="Gene3D" id="1.10.238.10">
    <property type="entry name" value="EF-hand"/>
    <property type="match status" value="1"/>
</dbReference>
<evidence type="ECO:0000313" key="4">
    <source>
        <dbReference type="EMBL" id="CAF3602366.1"/>
    </source>
</evidence>
<keyword evidence="1" id="KW-0479">Metal-binding</keyword>
<dbReference type="Pfam" id="PF13499">
    <property type="entry name" value="EF-hand_7"/>
    <property type="match status" value="1"/>
</dbReference>
<dbReference type="EMBL" id="CAJOBE010000235">
    <property type="protein sequence ID" value="CAF3602366.1"/>
    <property type="molecule type" value="Genomic_DNA"/>
</dbReference>
<dbReference type="AlphaFoldDB" id="A0A818NB54"/>
<gene>
    <name evidence="4" type="ORF">FNK824_LOCUS3485</name>
    <name evidence="5" type="ORF">OTI717_LOCUS14311</name>
</gene>
<dbReference type="GO" id="GO:0005509">
    <property type="term" value="F:calcium ion binding"/>
    <property type="evidence" value="ECO:0007669"/>
    <property type="project" value="InterPro"/>
</dbReference>
<dbReference type="Proteomes" id="UP000663823">
    <property type="component" value="Unassembled WGS sequence"/>
</dbReference>
<dbReference type="Proteomes" id="UP000663874">
    <property type="component" value="Unassembled WGS sequence"/>
</dbReference>
<dbReference type="CDD" id="cd00051">
    <property type="entry name" value="EFh"/>
    <property type="match status" value="1"/>
</dbReference>
<dbReference type="SUPFAM" id="SSF47473">
    <property type="entry name" value="EF-hand"/>
    <property type="match status" value="1"/>
</dbReference>
<protein>
    <recommendedName>
        <fullName evidence="3">EF-hand domain-containing protein</fullName>
    </recommendedName>
</protein>
<dbReference type="PANTHER" id="PTHR23055:SF167">
    <property type="entry name" value="EF-HAND DOMAIN-CONTAINING PROTEIN"/>
    <property type="match status" value="1"/>
</dbReference>
<dbReference type="InterPro" id="IPR002048">
    <property type="entry name" value="EF_hand_dom"/>
</dbReference>
<sequence length="228" mass="26425">MSQFLQEVKRKASFSPSFISATRRFVRQELQGSEYDFTVSNNLKFYRPCSLDELVTLTNFNKKEIQVIYQGFKQECPSGIVNEETFKNIFGHFFPFGDTKQYAHLIFSTFDLRSSGIVTFEDFLIGLSTLCRGTIEDRLKWIFKLYDNRKTGRLTKDDFHVIVCAVHSLLGNASNRHTDYTITQEHTTIVFQKFDQKNQGYITIEDFVSICLQDSSIVQSIEALRITV</sequence>
<comment type="caution">
    <text evidence="4">The sequence shown here is derived from an EMBL/GenBank/DDBJ whole genome shotgun (WGS) entry which is preliminary data.</text>
</comment>
<evidence type="ECO:0000256" key="2">
    <source>
        <dbReference type="ARBA" id="ARBA00022737"/>
    </source>
</evidence>
<evidence type="ECO:0000313" key="5">
    <source>
        <dbReference type="EMBL" id="CAF3728896.1"/>
    </source>
</evidence>
<keyword evidence="2" id="KW-0677">Repeat</keyword>
<accession>A0A818NB54</accession>
<evidence type="ECO:0000259" key="3">
    <source>
        <dbReference type="PROSITE" id="PS50222"/>
    </source>
</evidence>
<reference evidence="4" key="1">
    <citation type="submission" date="2021-02" db="EMBL/GenBank/DDBJ databases">
        <authorList>
            <person name="Nowell W R."/>
        </authorList>
    </citation>
    <scope>NUCLEOTIDE SEQUENCE</scope>
</reference>